<comment type="similarity">
    <text evidence="1">Belongs to the citrate synthase family.</text>
</comment>
<dbReference type="GO" id="GO:0046912">
    <property type="term" value="F:acyltransferase activity, acyl groups converted into alkyl on transfer"/>
    <property type="evidence" value="ECO:0007669"/>
    <property type="project" value="InterPro"/>
</dbReference>
<proteinExistence type="inferred from homology"/>
<dbReference type="AlphaFoldDB" id="A0A1D3SN13"/>
<dbReference type="InterPro" id="IPR002020">
    <property type="entry name" value="Citrate_synthase"/>
</dbReference>
<dbReference type="Gene3D" id="1.10.580.10">
    <property type="entry name" value="Citrate Synthase, domain 1"/>
    <property type="match status" value="1"/>
</dbReference>
<dbReference type="Proteomes" id="UP000219813">
    <property type="component" value="Chromosome 11"/>
</dbReference>
<dbReference type="RefSeq" id="XP_028862720.1">
    <property type="nucleotide sequence ID" value="XM_029006207.1"/>
</dbReference>
<dbReference type="KEGG" id="pmal:PMUG01_11053600"/>
<evidence type="ECO:0000313" key="3">
    <source>
        <dbReference type="EMBL" id="SCO93283.1"/>
    </source>
</evidence>
<keyword evidence="2" id="KW-0808">Transferase</keyword>
<reference evidence="3 4" key="1">
    <citation type="submission" date="2016-06" db="EMBL/GenBank/DDBJ databases">
        <authorList>
            <consortium name="Pathogen Informatics"/>
        </authorList>
    </citation>
    <scope>NUCLEOTIDE SEQUENCE [LARGE SCALE GENOMIC DNA]</scope>
</reference>
<accession>A0A1D3SN13</accession>
<dbReference type="InterPro" id="IPR016142">
    <property type="entry name" value="Citrate_synth-like_lrg_a-sub"/>
</dbReference>
<dbReference type="OMA" id="FFIMRLL"/>
<evidence type="ECO:0000256" key="2">
    <source>
        <dbReference type="ARBA" id="ARBA00022679"/>
    </source>
</evidence>
<dbReference type="GO" id="GO:0005759">
    <property type="term" value="C:mitochondrial matrix"/>
    <property type="evidence" value="ECO:0007669"/>
    <property type="project" value="TreeGrafter"/>
</dbReference>
<dbReference type="PANTHER" id="PTHR11739:SF4">
    <property type="entry name" value="CITRATE SYNTHASE, PEROXISOMAL"/>
    <property type="match status" value="1"/>
</dbReference>
<dbReference type="VEuPathDB" id="PlasmoDB:PmUG01_11053600"/>
<evidence type="ECO:0000313" key="4">
    <source>
        <dbReference type="Proteomes" id="UP000219813"/>
    </source>
</evidence>
<name>A0A1D3SN13_PLAMA</name>
<sequence length="457" mass="54255">MNNIKRKFTFLHVKNFAFLKNIFFFEKRYFCNNNKREKIKGWCEQTLPHILLETEIFFELKGIFYRGLNIHELCEYATFDEIIFLFLYKRLPTSKELYERKCYFENAFHSYEEKKVCKIMENLQCSNPLELIRVCLLILSLQNEYNNDINLGYYEILAYSLKLIYLFNSKKWTSSNISNIKVESLCSFIIENFANNEKGISKNGTEKDAYDKEKGKMKSGQREIKHVKKTSLELYDSMKKEKTKVLTILLMLICENGINEKTFLLRMLYNVSKDNHFNIFLYAVTFYIDTFKKIDLHTAFRSLLSVKLPSKDKAEYEKDKILSQISNMNLFFYNNKFFFKKNAILKKYLENYCRMTSQANVDILTHFIDIENFFLKNKKKYASSYYYTLLTFHLLDISLEYLPPLYFLARLLSFTAHINEQTENNKIVKYSGVYIGNTPIKYVDASNAKELGDPTAS</sequence>
<dbReference type="Pfam" id="PF00285">
    <property type="entry name" value="Citrate_synt"/>
    <property type="match status" value="2"/>
</dbReference>
<dbReference type="OrthoDB" id="435022at2759"/>
<dbReference type="GO" id="GO:0005975">
    <property type="term" value="P:carbohydrate metabolic process"/>
    <property type="evidence" value="ECO:0007669"/>
    <property type="project" value="TreeGrafter"/>
</dbReference>
<gene>
    <name evidence="3" type="primary">PmUG01_11053600</name>
    <name evidence="3" type="ORF">PMUG01_11053600</name>
</gene>
<dbReference type="EMBL" id="LT594632">
    <property type="protein sequence ID" value="SCO93283.1"/>
    <property type="molecule type" value="Genomic_DNA"/>
</dbReference>
<dbReference type="GeneID" id="39869998"/>
<dbReference type="SUPFAM" id="SSF48256">
    <property type="entry name" value="Citrate synthase"/>
    <property type="match status" value="1"/>
</dbReference>
<protein>
    <submittedName>
        <fullName evidence="3">Citrate synthase-like protein, putative</fullName>
    </submittedName>
</protein>
<organism evidence="3 4">
    <name type="scientific">Plasmodium malariae</name>
    <dbReference type="NCBI Taxonomy" id="5858"/>
    <lineage>
        <taxon>Eukaryota</taxon>
        <taxon>Sar</taxon>
        <taxon>Alveolata</taxon>
        <taxon>Apicomplexa</taxon>
        <taxon>Aconoidasida</taxon>
        <taxon>Haemosporida</taxon>
        <taxon>Plasmodiidae</taxon>
        <taxon>Plasmodium</taxon>
        <taxon>Plasmodium (Plasmodium)</taxon>
    </lineage>
</organism>
<evidence type="ECO:0000256" key="1">
    <source>
        <dbReference type="ARBA" id="ARBA00010566"/>
    </source>
</evidence>
<dbReference type="PANTHER" id="PTHR11739">
    <property type="entry name" value="CITRATE SYNTHASE"/>
    <property type="match status" value="1"/>
</dbReference>
<dbReference type="InterPro" id="IPR036969">
    <property type="entry name" value="Citrate_synthase_sf"/>
</dbReference>
<dbReference type="GO" id="GO:0006099">
    <property type="term" value="P:tricarboxylic acid cycle"/>
    <property type="evidence" value="ECO:0007669"/>
    <property type="project" value="TreeGrafter"/>
</dbReference>
<keyword evidence="4" id="KW-1185">Reference proteome</keyword>